<reference evidence="1 2" key="1">
    <citation type="submission" date="2022-04" db="EMBL/GenBank/DDBJ databases">
        <title>Positive selection, recombination, and allopatry shape intraspecific diversity of widespread and dominant cyanobacteria.</title>
        <authorList>
            <person name="Wei J."/>
            <person name="Shu W."/>
            <person name="Hu C."/>
        </authorList>
    </citation>
    <scope>NUCLEOTIDE SEQUENCE [LARGE SCALE GENOMIC DNA]</scope>
    <source>
        <strain evidence="1 2">GB2-A5</strain>
    </source>
</reference>
<keyword evidence="2" id="KW-1185">Reference proteome</keyword>
<dbReference type="Proteomes" id="UP001442494">
    <property type="component" value="Unassembled WGS sequence"/>
</dbReference>
<sequence>MTAIQVGWALLPLSRAIASISELLSAKGDEQKLSRMSLLVLSPIV</sequence>
<organism evidence="1 2">
    <name type="scientific">Funiculus sociatus GB2-A5</name>
    <dbReference type="NCBI Taxonomy" id="2933946"/>
    <lineage>
        <taxon>Bacteria</taxon>
        <taxon>Bacillati</taxon>
        <taxon>Cyanobacteriota</taxon>
        <taxon>Cyanophyceae</taxon>
        <taxon>Coleofasciculales</taxon>
        <taxon>Coleofasciculaceae</taxon>
        <taxon>Funiculus</taxon>
    </lineage>
</organism>
<name>A0ABV0JM68_9CYAN</name>
<evidence type="ECO:0000313" key="2">
    <source>
        <dbReference type="Proteomes" id="UP001442494"/>
    </source>
</evidence>
<proteinExistence type="predicted"/>
<dbReference type="RefSeq" id="WP_190424799.1">
    <property type="nucleotide sequence ID" value="NZ_JAMPKK010000014.1"/>
</dbReference>
<gene>
    <name evidence="1" type="ORF">NDI37_08565</name>
</gene>
<comment type="caution">
    <text evidence="1">The sequence shown here is derived from an EMBL/GenBank/DDBJ whole genome shotgun (WGS) entry which is preliminary data.</text>
</comment>
<evidence type="ECO:0000313" key="1">
    <source>
        <dbReference type="EMBL" id="MEP0864520.1"/>
    </source>
</evidence>
<dbReference type="EMBL" id="JAMPKK010000014">
    <property type="protein sequence ID" value="MEP0864520.1"/>
    <property type="molecule type" value="Genomic_DNA"/>
</dbReference>
<protein>
    <submittedName>
        <fullName evidence="1">Uncharacterized protein</fullName>
    </submittedName>
</protein>
<accession>A0ABV0JM68</accession>